<comment type="subcellular location">
    <subcellularLocation>
        <location evidence="1">Lysosome membrane</location>
        <topology evidence="1">Multi-pass membrane protein</topology>
    </subcellularLocation>
</comment>
<feature type="transmembrane region" description="Helical" evidence="21">
    <location>
        <begin position="71"/>
        <end position="92"/>
    </location>
</feature>
<keyword evidence="7 21" id="KW-0472">Membrane</keyword>
<dbReference type="SUPFAM" id="SSF103473">
    <property type="entry name" value="MFS general substrate transporter"/>
    <property type="match status" value="1"/>
</dbReference>
<dbReference type="Gene3D" id="1.20.1250.20">
    <property type="entry name" value="MFS general substrate transporter like domains"/>
    <property type="match status" value="1"/>
</dbReference>
<keyword evidence="3 21" id="KW-0812">Transmembrane</keyword>
<dbReference type="GeneID" id="101657363"/>
<name>A0ABM0J5E5_ECHTE</name>
<evidence type="ECO:0000256" key="17">
    <source>
        <dbReference type="ARBA" id="ARBA00040938"/>
    </source>
</evidence>
<feature type="transmembrane region" description="Helical" evidence="21">
    <location>
        <begin position="298"/>
        <end position="320"/>
    </location>
</feature>
<comment type="catalytic activity">
    <reaction evidence="15">
        <text>glycocholate(out) + n H(+)(out) = glycocholate(in) + n H(+)(in)</text>
        <dbReference type="Rhea" id="RHEA:75503"/>
        <dbReference type="ChEBI" id="CHEBI:15378"/>
        <dbReference type="ChEBI" id="CHEBI:29746"/>
    </reaction>
</comment>
<dbReference type="InterPro" id="IPR011701">
    <property type="entry name" value="MFS"/>
</dbReference>
<evidence type="ECO:0000256" key="19">
    <source>
        <dbReference type="ARBA" id="ARBA00047275"/>
    </source>
</evidence>
<evidence type="ECO:0000256" key="7">
    <source>
        <dbReference type="ARBA" id="ARBA00023136"/>
    </source>
</evidence>
<evidence type="ECO:0000256" key="18">
    <source>
        <dbReference type="ARBA" id="ARBA00042515"/>
    </source>
</evidence>
<evidence type="ECO:0000256" key="8">
    <source>
        <dbReference type="ARBA" id="ARBA00023180"/>
    </source>
</evidence>
<evidence type="ECO:0000313" key="22">
    <source>
        <dbReference type="Proteomes" id="UP000694863"/>
    </source>
</evidence>
<dbReference type="RefSeq" id="XP_004715199.1">
    <property type="nucleotide sequence ID" value="XM_004715142.2"/>
</dbReference>
<feature type="transmembrane region" description="Helical" evidence="21">
    <location>
        <begin position="104"/>
        <end position="124"/>
    </location>
</feature>
<evidence type="ECO:0000256" key="21">
    <source>
        <dbReference type="SAM" id="Phobius"/>
    </source>
</evidence>
<feature type="transmembrane region" description="Helical" evidence="21">
    <location>
        <begin position="352"/>
        <end position="373"/>
    </location>
</feature>
<evidence type="ECO:0000256" key="11">
    <source>
        <dbReference type="ARBA" id="ARBA00035844"/>
    </source>
</evidence>
<feature type="transmembrane region" description="Helical" evidence="21">
    <location>
        <begin position="327"/>
        <end position="346"/>
    </location>
</feature>
<feature type="transmembrane region" description="Helical" evidence="21">
    <location>
        <begin position="130"/>
        <end position="155"/>
    </location>
</feature>
<keyword evidence="5" id="KW-0769">Symport</keyword>
<gene>
    <name evidence="23" type="primary">SLC46A3</name>
</gene>
<accession>A0ABM0J5E5</accession>
<evidence type="ECO:0000256" key="12">
    <source>
        <dbReference type="ARBA" id="ARBA00035939"/>
    </source>
</evidence>
<reference evidence="23" key="1">
    <citation type="submission" date="2025-08" db="UniProtKB">
        <authorList>
            <consortium name="RefSeq"/>
        </authorList>
    </citation>
    <scope>IDENTIFICATION</scope>
</reference>
<evidence type="ECO:0000256" key="14">
    <source>
        <dbReference type="ARBA" id="ARBA00036498"/>
    </source>
</evidence>
<dbReference type="Proteomes" id="UP000694863">
    <property type="component" value="Unplaced"/>
</dbReference>
<comment type="catalytic activity">
    <reaction evidence="11">
        <text>cholate(out) + n H(+)(out) = cholate(in) + n H(+)(in)</text>
        <dbReference type="Rhea" id="RHEA:75499"/>
        <dbReference type="ChEBI" id="CHEBI:15378"/>
        <dbReference type="ChEBI" id="CHEBI:29747"/>
    </reaction>
</comment>
<comment type="similarity">
    <text evidence="16">Belongs to the major facilitator superfamily. SLC46A family.</text>
</comment>
<comment type="catalytic activity">
    <reaction evidence="20">
        <text>taurocholate(out) + n H(+)(out) = taurocholate(in) + n H(+)(in)</text>
        <dbReference type="Rhea" id="RHEA:75507"/>
        <dbReference type="ChEBI" id="CHEBI:15378"/>
        <dbReference type="ChEBI" id="CHEBI:36257"/>
    </reaction>
</comment>
<keyword evidence="6 21" id="KW-1133">Transmembrane helix</keyword>
<evidence type="ECO:0000256" key="1">
    <source>
        <dbReference type="ARBA" id="ARBA00004155"/>
    </source>
</evidence>
<evidence type="ECO:0000256" key="13">
    <source>
        <dbReference type="ARBA" id="ARBA00036178"/>
    </source>
</evidence>
<keyword evidence="2" id="KW-0813">Transport</keyword>
<comment type="catalytic activity">
    <reaction evidence="14">
        <text>25-hydroxyvitamin D3 sulfate(out) + n H(+)(out) = 25-hydroxyvitamin D3 sulfate(in) + n H(+)(in)</text>
        <dbReference type="Rhea" id="RHEA:75491"/>
        <dbReference type="ChEBI" id="CHEBI:15378"/>
        <dbReference type="ChEBI" id="CHEBI:194336"/>
    </reaction>
</comment>
<keyword evidence="4" id="KW-0732">Signal</keyword>
<evidence type="ECO:0000256" key="5">
    <source>
        <dbReference type="ARBA" id="ARBA00022847"/>
    </source>
</evidence>
<feature type="transmembrane region" description="Helical" evidence="21">
    <location>
        <begin position="260"/>
        <end position="286"/>
    </location>
</feature>
<evidence type="ECO:0000256" key="3">
    <source>
        <dbReference type="ARBA" id="ARBA00022692"/>
    </source>
</evidence>
<dbReference type="Pfam" id="PF07690">
    <property type="entry name" value="MFS_1"/>
    <property type="match status" value="1"/>
</dbReference>
<evidence type="ECO:0000256" key="9">
    <source>
        <dbReference type="ARBA" id="ARBA00023228"/>
    </source>
</evidence>
<feature type="transmembrane region" description="Helical" evidence="21">
    <location>
        <begin position="167"/>
        <end position="190"/>
    </location>
</feature>
<evidence type="ECO:0000256" key="6">
    <source>
        <dbReference type="ARBA" id="ARBA00022989"/>
    </source>
</evidence>
<organism evidence="22 23">
    <name type="scientific">Echinops telfairi</name>
    <name type="common">Lesser hedgehog tenrec</name>
    <dbReference type="NCBI Taxonomy" id="9371"/>
    <lineage>
        <taxon>Eukaryota</taxon>
        <taxon>Metazoa</taxon>
        <taxon>Chordata</taxon>
        <taxon>Craniata</taxon>
        <taxon>Vertebrata</taxon>
        <taxon>Euteleostomi</taxon>
        <taxon>Mammalia</taxon>
        <taxon>Eutheria</taxon>
        <taxon>Afrotheria</taxon>
        <taxon>Tenrecidae</taxon>
        <taxon>Tenrecinae</taxon>
        <taxon>Echinops</taxon>
    </lineage>
</organism>
<keyword evidence="9" id="KW-0458">Lysosome</keyword>
<comment type="catalytic activity">
    <reaction evidence="19">
        <text>N-acetyl-D-muramoyl-L-alanyl-D-isoglutamine(out) + n H(+)(out) = N-acetyl-D-muramoyl-L-alanyl-D-isoglutamine(in) + n H(+)(in)</text>
        <dbReference type="Rhea" id="RHEA:76371"/>
        <dbReference type="ChEBI" id="CHEBI:15378"/>
        <dbReference type="ChEBI" id="CHEBI:155830"/>
    </reaction>
    <physiologicalReaction direction="left-to-right" evidence="19">
        <dbReference type="Rhea" id="RHEA:76372"/>
    </physiologicalReaction>
</comment>
<comment type="catalytic activity">
    <reaction evidence="12">
        <text>2',3'-cGAMP(out) + n H(+)(out) = 2',3'-cGAMP(in) + n H(+)(in)</text>
        <dbReference type="Rhea" id="RHEA:76411"/>
        <dbReference type="ChEBI" id="CHEBI:15378"/>
        <dbReference type="ChEBI" id="CHEBI:143093"/>
    </reaction>
    <physiologicalReaction direction="left-to-right" evidence="12">
        <dbReference type="Rhea" id="RHEA:76412"/>
    </physiologicalReaction>
</comment>
<evidence type="ECO:0000256" key="10">
    <source>
        <dbReference type="ARBA" id="ARBA00035788"/>
    </source>
</evidence>
<proteinExistence type="inferred from homology"/>
<dbReference type="PANTHER" id="PTHR23507:SF9">
    <property type="entry name" value="LYSOSOMAL PROTON-COUPLED STEROID CONJUGATE AND BILE ACID SYMPORTER SLC46A3"/>
    <property type="match status" value="1"/>
</dbReference>
<dbReference type="InterPro" id="IPR036259">
    <property type="entry name" value="MFS_trans_sf"/>
</dbReference>
<keyword evidence="8" id="KW-0325">Glycoprotein</keyword>
<comment type="catalytic activity">
    <reaction evidence="10">
        <text>dehydroepiandrosterone 3-sulfate(out) + n H(+)(out) = dehydroepiandrosterone 3-sulfate(in) + n H(+)(in)</text>
        <dbReference type="Rhea" id="RHEA:75487"/>
        <dbReference type="ChEBI" id="CHEBI:15378"/>
        <dbReference type="ChEBI" id="CHEBI:57905"/>
    </reaction>
</comment>
<protein>
    <recommendedName>
        <fullName evidence="17">Lysosomal proton-coupled steroid conjugate and bile acid symporter SLC46A3</fullName>
    </recommendedName>
    <alternativeName>
        <fullName evidence="18">Solute carrier family 46 member 3</fullName>
    </alternativeName>
</protein>
<evidence type="ECO:0000256" key="20">
    <source>
        <dbReference type="ARBA" id="ARBA00048746"/>
    </source>
</evidence>
<feature type="transmembrane region" description="Helical" evidence="21">
    <location>
        <begin position="415"/>
        <end position="438"/>
    </location>
</feature>
<evidence type="ECO:0000256" key="2">
    <source>
        <dbReference type="ARBA" id="ARBA00022448"/>
    </source>
</evidence>
<keyword evidence="22" id="KW-1185">Reference proteome</keyword>
<comment type="catalytic activity">
    <reaction evidence="13">
        <text>estrone 3-sulfate(out) + n H(+)(out) = estrone 3-sulfate(in) + n H(+)(in)</text>
        <dbReference type="Rhea" id="RHEA:75483"/>
        <dbReference type="ChEBI" id="CHEBI:15378"/>
        <dbReference type="ChEBI" id="CHEBI:60050"/>
    </reaction>
</comment>
<feature type="transmembrane region" description="Helical" evidence="21">
    <location>
        <begin position="196"/>
        <end position="218"/>
    </location>
</feature>
<dbReference type="PANTHER" id="PTHR23507">
    <property type="entry name" value="ZGC:174356"/>
    <property type="match status" value="1"/>
</dbReference>
<evidence type="ECO:0000256" key="15">
    <source>
        <dbReference type="ARBA" id="ARBA00036597"/>
    </source>
</evidence>
<evidence type="ECO:0000256" key="4">
    <source>
        <dbReference type="ARBA" id="ARBA00022729"/>
    </source>
</evidence>
<evidence type="ECO:0000313" key="23">
    <source>
        <dbReference type="RefSeq" id="XP_004715199.1"/>
    </source>
</evidence>
<evidence type="ECO:0000256" key="16">
    <source>
        <dbReference type="ARBA" id="ARBA00038227"/>
    </source>
</evidence>
<sequence>MEVFLVEPAILLSAFAMTLSTPLTTQYVYRRIWDETSNFSVAFGGNVSQCDKNTSSPIFVLQEEVQKKVSLFSLQMELSGLIPGVVSTFVLLSLSDHQGRKLPMVLSAMGSLATSTWLCLLAYFSWPLELLIASTFVSALGGNYTTFWGACFAYIVDQCPDEKRRTIRIAILDLLIGLVTGLTALSSGYFLGALGFVWSFLVIALAVAVNLLYVVFVLGTPARETPLPAQGASGSCCEAFRGLLSRTSALFQNASGRRRLLLCLLLLTMMSYFFVVIGTSPVFVLFELDAPLCWDAVYIGYGAALGSATFVSSFLGIWVFSYCMEDIHMAFIGLFTTMGGMVMTAFSRTTWMMLSVRLLFLFSVVPFSVLRSMLSKVVCSSEQGILFACISVLETLGGVIAVSAFNGIYSATVAWYPGFTFLLSAALLLVPAVSLCAAKCVSQKGGSYALLIQEDAAVGDETDK</sequence>
<feature type="transmembrane region" description="Helical" evidence="21">
    <location>
        <begin position="385"/>
        <end position="409"/>
    </location>
</feature>